<keyword evidence="3 8" id="KW-0375">Hydrogen ion transport</keyword>
<dbReference type="NCBIfam" id="NF004402">
    <property type="entry name" value="PRK05758.2-2"/>
    <property type="match status" value="1"/>
</dbReference>
<dbReference type="Pfam" id="PF00213">
    <property type="entry name" value="OSCP"/>
    <property type="match status" value="1"/>
</dbReference>
<name>A0A2U1CQ87_9BURK</name>
<dbReference type="OrthoDB" id="9816221at2"/>
<evidence type="ECO:0000313" key="9">
    <source>
        <dbReference type="EMBL" id="PVY68062.1"/>
    </source>
</evidence>
<evidence type="ECO:0000256" key="5">
    <source>
        <dbReference type="ARBA" id="ARBA00023136"/>
    </source>
</evidence>
<evidence type="ECO:0000256" key="3">
    <source>
        <dbReference type="ARBA" id="ARBA00022781"/>
    </source>
</evidence>
<dbReference type="InterPro" id="IPR026015">
    <property type="entry name" value="ATP_synth_OSCP/delta_N_sf"/>
</dbReference>
<dbReference type="NCBIfam" id="TIGR01145">
    <property type="entry name" value="ATP_synt_delta"/>
    <property type="match status" value="1"/>
</dbReference>
<gene>
    <name evidence="8" type="primary">atpH</name>
    <name evidence="9" type="ORF">C7440_0450</name>
</gene>
<comment type="function">
    <text evidence="8">This protein is part of the stalk that links CF(0) to CF(1). It either transmits conformational changes from CF(0) to CF(1) or is implicated in proton conduction.</text>
</comment>
<dbReference type="PANTHER" id="PTHR11910">
    <property type="entry name" value="ATP SYNTHASE DELTA CHAIN"/>
    <property type="match status" value="1"/>
</dbReference>
<dbReference type="HAMAP" id="MF_01416">
    <property type="entry name" value="ATP_synth_delta_bact"/>
    <property type="match status" value="1"/>
</dbReference>
<comment type="caution">
    <text evidence="9">The sequence shown here is derived from an EMBL/GenBank/DDBJ whole genome shotgun (WGS) entry which is preliminary data.</text>
</comment>
<dbReference type="InterPro" id="IPR000711">
    <property type="entry name" value="ATPase_OSCP/dsu"/>
</dbReference>
<comment type="subcellular location">
    <subcellularLocation>
        <location evidence="8">Cell membrane</location>
        <topology evidence="8">Peripheral membrane protein</topology>
    </subcellularLocation>
    <subcellularLocation>
        <location evidence="1">Membrane</location>
    </subcellularLocation>
</comment>
<dbReference type="PRINTS" id="PR00125">
    <property type="entry name" value="ATPASEDELTA"/>
</dbReference>
<dbReference type="Proteomes" id="UP000246145">
    <property type="component" value="Unassembled WGS sequence"/>
</dbReference>
<dbReference type="STRING" id="1231391.GCA_000308195_01260"/>
<organism evidence="9 10">
    <name type="scientific">Pusillimonas noertemannii</name>
    <dbReference type="NCBI Taxonomy" id="305977"/>
    <lineage>
        <taxon>Bacteria</taxon>
        <taxon>Pseudomonadati</taxon>
        <taxon>Pseudomonadota</taxon>
        <taxon>Betaproteobacteria</taxon>
        <taxon>Burkholderiales</taxon>
        <taxon>Alcaligenaceae</taxon>
        <taxon>Pusillimonas</taxon>
    </lineage>
</organism>
<comment type="similarity">
    <text evidence="8">Belongs to the ATPase delta chain family.</text>
</comment>
<evidence type="ECO:0000256" key="4">
    <source>
        <dbReference type="ARBA" id="ARBA00023065"/>
    </source>
</evidence>
<reference evidence="9 10" key="1">
    <citation type="submission" date="2018-04" db="EMBL/GenBank/DDBJ databases">
        <title>Genomic Encyclopedia of Type Strains, Phase IV (KMG-IV): sequencing the most valuable type-strain genomes for metagenomic binning, comparative biology and taxonomic classification.</title>
        <authorList>
            <person name="Goeker M."/>
        </authorList>
    </citation>
    <scope>NUCLEOTIDE SEQUENCE [LARGE SCALE GENOMIC DNA]</scope>
    <source>
        <strain evidence="9 10">DSM 10065</strain>
    </source>
</reference>
<evidence type="ECO:0000256" key="2">
    <source>
        <dbReference type="ARBA" id="ARBA00022448"/>
    </source>
</evidence>
<dbReference type="GO" id="GO:0005886">
    <property type="term" value="C:plasma membrane"/>
    <property type="evidence" value="ECO:0007669"/>
    <property type="project" value="UniProtKB-SubCell"/>
</dbReference>
<dbReference type="SUPFAM" id="SSF47928">
    <property type="entry name" value="N-terminal domain of the delta subunit of the F1F0-ATP synthase"/>
    <property type="match status" value="1"/>
</dbReference>
<protein>
    <recommendedName>
        <fullName evidence="8">ATP synthase subunit delta</fullName>
    </recommendedName>
    <alternativeName>
        <fullName evidence="8">ATP synthase F(1) sector subunit delta</fullName>
    </alternativeName>
    <alternativeName>
        <fullName evidence="8">F-type ATPase subunit delta</fullName>
        <shortName evidence="8">F-ATPase subunit delta</shortName>
    </alternativeName>
</protein>
<dbReference type="GO" id="GO:0046933">
    <property type="term" value="F:proton-transporting ATP synthase activity, rotational mechanism"/>
    <property type="evidence" value="ECO:0007669"/>
    <property type="project" value="UniProtKB-UniRule"/>
</dbReference>
<keyword evidence="4 8" id="KW-0406">Ion transport</keyword>
<keyword evidence="10" id="KW-1185">Reference proteome</keyword>
<evidence type="ECO:0000256" key="1">
    <source>
        <dbReference type="ARBA" id="ARBA00004370"/>
    </source>
</evidence>
<dbReference type="GO" id="GO:0045259">
    <property type="term" value="C:proton-transporting ATP synthase complex"/>
    <property type="evidence" value="ECO:0007669"/>
    <property type="project" value="UniProtKB-KW"/>
</dbReference>
<sequence length="179" mass="19347">MAELSTIARPYAEALFQAARNEGANLESWSGLLNEFASLAKLEDVREALTDPRLNDAQRVELFTGLVKSPVSATARNFIELLVGNDRVLVLPEIAEQFDLLKNQLEGTALAEITSAFALSDAQVQDLVAALEKKFGLKLKPAVTVDADLIGGVRVVVGDQVLDTSVRAQLVRMRDTLAA</sequence>
<comment type="function">
    <text evidence="8">F(1)F(0) ATP synthase produces ATP from ADP in the presence of a proton or sodium gradient. F-type ATPases consist of two structural domains, F(1) containing the extramembraneous catalytic core and F(0) containing the membrane proton channel, linked together by a central stalk and a peripheral stalk. During catalysis, ATP synthesis in the catalytic domain of F(1) is coupled via a rotary mechanism of the central stalk subunits to proton translocation.</text>
</comment>
<keyword evidence="5 8" id="KW-0472">Membrane</keyword>
<evidence type="ECO:0000256" key="8">
    <source>
        <dbReference type="HAMAP-Rule" id="MF_01416"/>
    </source>
</evidence>
<dbReference type="AlphaFoldDB" id="A0A2U1CQ87"/>
<evidence type="ECO:0000256" key="6">
    <source>
        <dbReference type="ARBA" id="ARBA00023196"/>
    </source>
</evidence>
<keyword evidence="7 8" id="KW-0066">ATP synthesis</keyword>
<keyword evidence="6 8" id="KW-0139">CF(1)</keyword>
<dbReference type="RefSeq" id="WP_017523628.1">
    <property type="nucleotide sequence ID" value="NZ_JACCEX010000001.1"/>
</dbReference>
<evidence type="ECO:0000256" key="7">
    <source>
        <dbReference type="ARBA" id="ARBA00023310"/>
    </source>
</evidence>
<accession>A0A2U1CQ87</accession>
<proteinExistence type="inferred from homology"/>
<keyword evidence="8" id="KW-1003">Cell membrane</keyword>
<evidence type="ECO:0000313" key="10">
    <source>
        <dbReference type="Proteomes" id="UP000246145"/>
    </source>
</evidence>
<dbReference type="EMBL" id="QEKO01000001">
    <property type="protein sequence ID" value="PVY68062.1"/>
    <property type="molecule type" value="Genomic_DNA"/>
</dbReference>
<keyword evidence="2 8" id="KW-0813">Transport</keyword>
<dbReference type="Gene3D" id="1.10.520.20">
    <property type="entry name" value="N-terminal domain of the delta subunit of the F1F0-ATP synthase"/>
    <property type="match status" value="1"/>
</dbReference>